<organism evidence="2 3">
    <name type="scientific">Deinococcus yavapaiensis KR-236</name>
    <dbReference type="NCBI Taxonomy" id="694435"/>
    <lineage>
        <taxon>Bacteria</taxon>
        <taxon>Thermotogati</taxon>
        <taxon>Deinococcota</taxon>
        <taxon>Deinococci</taxon>
        <taxon>Deinococcales</taxon>
        <taxon>Deinococcaceae</taxon>
        <taxon>Deinococcus</taxon>
    </lineage>
</organism>
<keyword evidence="2" id="KW-0808">Transferase</keyword>
<feature type="domain" description="N-acetyltransferase" evidence="1">
    <location>
        <begin position="30"/>
        <end position="174"/>
    </location>
</feature>
<protein>
    <submittedName>
        <fullName evidence="2">Putative acetyltransferase</fullName>
    </submittedName>
</protein>
<dbReference type="PANTHER" id="PTHR39173">
    <property type="entry name" value="ACETYLTRANSFERASE"/>
    <property type="match status" value="1"/>
</dbReference>
<dbReference type="OrthoDB" id="9797989at2"/>
<accession>A0A318SGF6</accession>
<dbReference type="AlphaFoldDB" id="A0A318SGF6"/>
<dbReference type="InterPro" id="IPR016181">
    <property type="entry name" value="Acyl_CoA_acyltransferase"/>
</dbReference>
<evidence type="ECO:0000313" key="2">
    <source>
        <dbReference type="EMBL" id="PYE48990.1"/>
    </source>
</evidence>
<keyword evidence="3" id="KW-1185">Reference proteome</keyword>
<dbReference type="InterPro" id="IPR000182">
    <property type="entry name" value="GNAT_dom"/>
</dbReference>
<dbReference type="EMBL" id="QJSX01000025">
    <property type="protein sequence ID" value="PYE48990.1"/>
    <property type="molecule type" value="Genomic_DNA"/>
</dbReference>
<dbReference type="PROSITE" id="PS51186">
    <property type="entry name" value="GNAT"/>
    <property type="match status" value="1"/>
</dbReference>
<dbReference type="RefSeq" id="WP_110888753.1">
    <property type="nucleotide sequence ID" value="NZ_QJSX01000025.1"/>
</dbReference>
<dbReference type="Proteomes" id="UP000248326">
    <property type="component" value="Unassembled WGS sequence"/>
</dbReference>
<dbReference type="Pfam" id="PF13302">
    <property type="entry name" value="Acetyltransf_3"/>
    <property type="match status" value="1"/>
</dbReference>
<sequence length="174" mass="19991">MTHLALPDVRLRASFIDFVRECHEHGSGLGDTRELKIEDLEADFAAHVRDRRAFERRENLGPGFVPQTEKWLVDEERVLGRVKIRHELNDRLREFGGHIGYEIRPSERRRGLGSLALRLALDEARALGLSEVLLTCDEDNLGSRGVIEHNGGVLEGVVKLEWYAKPICRYWIRL</sequence>
<dbReference type="Gene3D" id="3.40.630.30">
    <property type="match status" value="1"/>
</dbReference>
<evidence type="ECO:0000313" key="3">
    <source>
        <dbReference type="Proteomes" id="UP000248326"/>
    </source>
</evidence>
<gene>
    <name evidence="2" type="ORF">DES52_1257</name>
</gene>
<proteinExistence type="predicted"/>
<comment type="caution">
    <text evidence="2">The sequence shown here is derived from an EMBL/GenBank/DDBJ whole genome shotgun (WGS) entry which is preliminary data.</text>
</comment>
<evidence type="ECO:0000259" key="1">
    <source>
        <dbReference type="PROSITE" id="PS51186"/>
    </source>
</evidence>
<dbReference type="PANTHER" id="PTHR39173:SF1">
    <property type="entry name" value="ACETYLTRANSFERASE"/>
    <property type="match status" value="1"/>
</dbReference>
<name>A0A318SGF6_9DEIO</name>
<dbReference type="CDD" id="cd04301">
    <property type="entry name" value="NAT_SF"/>
    <property type="match status" value="1"/>
</dbReference>
<dbReference type="GO" id="GO:0016747">
    <property type="term" value="F:acyltransferase activity, transferring groups other than amino-acyl groups"/>
    <property type="evidence" value="ECO:0007669"/>
    <property type="project" value="InterPro"/>
</dbReference>
<reference evidence="2 3" key="1">
    <citation type="submission" date="2018-06" db="EMBL/GenBank/DDBJ databases">
        <title>Genomic Encyclopedia of Type Strains, Phase IV (KMG-IV): sequencing the most valuable type-strain genomes for metagenomic binning, comparative biology and taxonomic classification.</title>
        <authorList>
            <person name="Goeker M."/>
        </authorList>
    </citation>
    <scope>NUCLEOTIDE SEQUENCE [LARGE SCALE GENOMIC DNA]</scope>
    <source>
        <strain evidence="2 3">DSM 18048</strain>
    </source>
</reference>
<dbReference type="SUPFAM" id="SSF55729">
    <property type="entry name" value="Acyl-CoA N-acyltransferases (Nat)"/>
    <property type="match status" value="1"/>
</dbReference>